<name>A0A9R1WM43_LACSA</name>
<dbReference type="SUPFAM" id="SSF52058">
    <property type="entry name" value="L domain-like"/>
    <property type="match status" value="1"/>
</dbReference>
<keyword evidence="1" id="KW-0433">Leucine-rich repeat</keyword>
<dbReference type="PANTHER" id="PTHR47988">
    <property type="entry name" value="SOMATIC EMBRYOGENESIS RECEPTOR KINASE 1"/>
    <property type="match status" value="1"/>
</dbReference>
<dbReference type="Proteomes" id="UP000235145">
    <property type="component" value="Unassembled WGS sequence"/>
</dbReference>
<reference evidence="6 7" key="1">
    <citation type="journal article" date="2017" name="Nat. Commun.">
        <title>Genome assembly with in vitro proximity ligation data and whole-genome triplication in lettuce.</title>
        <authorList>
            <person name="Reyes-Chin-Wo S."/>
            <person name="Wang Z."/>
            <person name="Yang X."/>
            <person name="Kozik A."/>
            <person name="Arikit S."/>
            <person name="Song C."/>
            <person name="Xia L."/>
            <person name="Froenicke L."/>
            <person name="Lavelle D.O."/>
            <person name="Truco M.J."/>
            <person name="Xia R."/>
            <person name="Zhu S."/>
            <person name="Xu C."/>
            <person name="Xu H."/>
            <person name="Xu X."/>
            <person name="Cox K."/>
            <person name="Korf I."/>
            <person name="Meyers B.C."/>
            <person name="Michelmore R.W."/>
        </authorList>
    </citation>
    <scope>NUCLEOTIDE SEQUENCE [LARGE SCALE GENOMIC DNA]</scope>
    <source>
        <strain evidence="7">cv. Salinas</strain>
        <tissue evidence="6">Seedlings</tissue>
    </source>
</reference>
<dbReference type="AlphaFoldDB" id="A0A9R1WM43"/>
<comment type="caution">
    <text evidence="6">The sequence shown here is derived from an EMBL/GenBank/DDBJ whole genome shotgun (WGS) entry which is preliminary data.</text>
</comment>
<feature type="domain" description="Leucine-rich repeat-containing N-terminal plant-type" evidence="5">
    <location>
        <begin position="29"/>
        <end position="68"/>
    </location>
</feature>
<evidence type="ECO:0000256" key="4">
    <source>
        <dbReference type="SAM" id="SignalP"/>
    </source>
</evidence>
<organism evidence="6 7">
    <name type="scientific">Lactuca sativa</name>
    <name type="common">Garden lettuce</name>
    <dbReference type="NCBI Taxonomy" id="4236"/>
    <lineage>
        <taxon>Eukaryota</taxon>
        <taxon>Viridiplantae</taxon>
        <taxon>Streptophyta</taxon>
        <taxon>Embryophyta</taxon>
        <taxon>Tracheophyta</taxon>
        <taxon>Spermatophyta</taxon>
        <taxon>Magnoliopsida</taxon>
        <taxon>eudicotyledons</taxon>
        <taxon>Gunneridae</taxon>
        <taxon>Pentapetalae</taxon>
        <taxon>asterids</taxon>
        <taxon>campanulids</taxon>
        <taxon>Asterales</taxon>
        <taxon>Asteraceae</taxon>
        <taxon>Cichorioideae</taxon>
        <taxon>Cichorieae</taxon>
        <taxon>Lactucinae</taxon>
        <taxon>Lactuca</taxon>
    </lineage>
</organism>
<dbReference type="Gene3D" id="3.80.10.10">
    <property type="entry name" value="Ribonuclease Inhibitor"/>
    <property type="match status" value="1"/>
</dbReference>
<accession>A0A9R1WM43</accession>
<dbReference type="GO" id="GO:0004675">
    <property type="term" value="F:transmembrane receptor protein serine/threonine kinase activity"/>
    <property type="evidence" value="ECO:0000318"/>
    <property type="project" value="GO_Central"/>
</dbReference>
<keyword evidence="7" id="KW-1185">Reference proteome</keyword>
<dbReference type="EMBL" id="NBSK02000009">
    <property type="protein sequence ID" value="KAJ0185110.1"/>
    <property type="molecule type" value="Genomic_DNA"/>
</dbReference>
<feature type="chain" id="PRO_5040136943" description="Leucine-rich repeat-containing N-terminal plant-type domain-containing protein" evidence="4">
    <location>
        <begin position="29"/>
        <end position="182"/>
    </location>
</feature>
<evidence type="ECO:0000313" key="6">
    <source>
        <dbReference type="EMBL" id="KAJ0185110.1"/>
    </source>
</evidence>
<dbReference type="Pfam" id="PF08263">
    <property type="entry name" value="LRRNT_2"/>
    <property type="match status" value="1"/>
</dbReference>
<feature type="signal peptide" evidence="4">
    <location>
        <begin position="1"/>
        <end position="28"/>
    </location>
</feature>
<dbReference type="GO" id="GO:0005886">
    <property type="term" value="C:plasma membrane"/>
    <property type="evidence" value="ECO:0000318"/>
    <property type="project" value="GO_Central"/>
</dbReference>
<gene>
    <name evidence="6" type="ORF">LSAT_V11C900503240</name>
</gene>
<dbReference type="InterPro" id="IPR001611">
    <property type="entry name" value="Leu-rich_rpt"/>
</dbReference>
<evidence type="ECO:0000256" key="1">
    <source>
        <dbReference type="ARBA" id="ARBA00022614"/>
    </source>
</evidence>
<sequence>MDRTSTLTSTFALLRFILVLYIFSSVYGNSEGDALITFKKQLSDPYNVLQSWDPSHVNPCTWFYVSCNSNGSVTRLDLWNMSLTGRLVPQLGQLTNLYYLEISGNKITGKIPKELGNLKNLVSLDLYMNQLEGHIPSTLGHLQKLRYLFFNNPGLIFPLYVPPPQSRDVPVTAPAPAPAKPL</sequence>
<evidence type="ECO:0000256" key="2">
    <source>
        <dbReference type="ARBA" id="ARBA00022729"/>
    </source>
</evidence>
<dbReference type="InterPro" id="IPR032675">
    <property type="entry name" value="LRR_dom_sf"/>
</dbReference>
<evidence type="ECO:0000259" key="5">
    <source>
        <dbReference type="Pfam" id="PF08263"/>
    </source>
</evidence>
<protein>
    <recommendedName>
        <fullName evidence="5">Leucine-rich repeat-containing N-terminal plant-type domain-containing protein</fullName>
    </recommendedName>
</protein>
<keyword evidence="2 4" id="KW-0732">Signal</keyword>
<keyword evidence="3" id="KW-0677">Repeat</keyword>
<evidence type="ECO:0000256" key="3">
    <source>
        <dbReference type="ARBA" id="ARBA00022737"/>
    </source>
</evidence>
<dbReference type="Pfam" id="PF00560">
    <property type="entry name" value="LRR_1"/>
    <property type="match status" value="2"/>
</dbReference>
<evidence type="ECO:0000313" key="7">
    <source>
        <dbReference type="Proteomes" id="UP000235145"/>
    </source>
</evidence>
<dbReference type="GO" id="GO:0007165">
    <property type="term" value="P:signal transduction"/>
    <property type="evidence" value="ECO:0000318"/>
    <property type="project" value="GO_Central"/>
</dbReference>
<dbReference type="FunFam" id="3.80.10.10:FF:000024">
    <property type="entry name" value="Somatic embryogenesis receptor kinase 1"/>
    <property type="match status" value="1"/>
</dbReference>
<proteinExistence type="predicted"/>
<dbReference type="InterPro" id="IPR013210">
    <property type="entry name" value="LRR_N_plant-typ"/>
</dbReference>